<dbReference type="OrthoDB" id="643377at2759"/>
<dbReference type="SUPFAM" id="SSF48726">
    <property type="entry name" value="Immunoglobulin"/>
    <property type="match status" value="4"/>
</dbReference>
<dbReference type="InterPro" id="IPR013783">
    <property type="entry name" value="Ig-like_fold"/>
</dbReference>
<keyword evidence="2" id="KW-1015">Disulfide bond</keyword>
<dbReference type="InterPro" id="IPR036179">
    <property type="entry name" value="Ig-like_dom_sf"/>
</dbReference>
<dbReference type="InterPro" id="IPR013151">
    <property type="entry name" value="Immunoglobulin_dom"/>
</dbReference>
<dbReference type="InterPro" id="IPR007110">
    <property type="entry name" value="Ig-like_dom"/>
</dbReference>
<dbReference type="SMART" id="SM00408">
    <property type="entry name" value="IGc2"/>
    <property type="match status" value="4"/>
</dbReference>
<dbReference type="FunFam" id="2.60.40.10:FF:000107">
    <property type="entry name" value="Myosin, light chain kinase a"/>
    <property type="match status" value="1"/>
</dbReference>
<evidence type="ECO:0000256" key="5">
    <source>
        <dbReference type="SAM" id="Phobius"/>
    </source>
</evidence>
<evidence type="ECO:0000256" key="1">
    <source>
        <dbReference type="ARBA" id="ARBA00022729"/>
    </source>
</evidence>
<dbReference type="PIRSF" id="PIRSF000615">
    <property type="entry name" value="TyrPK_CSF1-R"/>
    <property type="match status" value="1"/>
</dbReference>
<evidence type="ECO:0000256" key="4">
    <source>
        <dbReference type="SAM" id="MobiDB-lite"/>
    </source>
</evidence>
<keyword evidence="5" id="KW-1133">Transmembrane helix</keyword>
<evidence type="ECO:0000256" key="6">
    <source>
        <dbReference type="SAM" id="SignalP"/>
    </source>
</evidence>
<dbReference type="Pfam" id="PF07679">
    <property type="entry name" value="I-set"/>
    <property type="match status" value="1"/>
</dbReference>
<evidence type="ECO:0000313" key="9">
    <source>
        <dbReference type="Proteomes" id="UP000678499"/>
    </source>
</evidence>
<dbReference type="AlphaFoldDB" id="A0A7R9BV05"/>
<keyword evidence="9" id="KW-1185">Reference proteome</keyword>
<dbReference type="EMBL" id="OA885166">
    <property type="protein sequence ID" value="CAD7281730.1"/>
    <property type="molecule type" value="Genomic_DNA"/>
</dbReference>
<dbReference type="InterPro" id="IPR003598">
    <property type="entry name" value="Ig_sub2"/>
</dbReference>
<organism evidence="8">
    <name type="scientific">Notodromas monacha</name>
    <dbReference type="NCBI Taxonomy" id="399045"/>
    <lineage>
        <taxon>Eukaryota</taxon>
        <taxon>Metazoa</taxon>
        <taxon>Ecdysozoa</taxon>
        <taxon>Arthropoda</taxon>
        <taxon>Crustacea</taxon>
        <taxon>Oligostraca</taxon>
        <taxon>Ostracoda</taxon>
        <taxon>Podocopa</taxon>
        <taxon>Podocopida</taxon>
        <taxon>Cypridocopina</taxon>
        <taxon>Cypridoidea</taxon>
        <taxon>Cyprididae</taxon>
        <taxon>Notodromas</taxon>
    </lineage>
</organism>
<dbReference type="SMART" id="SM00409">
    <property type="entry name" value="IG"/>
    <property type="match status" value="6"/>
</dbReference>
<dbReference type="Pfam" id="PF00047">
    <property type="entry name" value="ig"/>
    <property type="match status" value="1"/>
</dbReference>
<feature type="chain" id="PRO_5036210379" description="Ig-like domain-containing protein" evidence="6">
    <location>
        <begin position="29"/>
        <end position="1170"/>
    </location>
</feature>
<dbReference type="InterPro" id="IPR003599">
    <property type="entry name" value="Ig_sub"/>
</dbReference>
<dbReference type="GO" id="GO:0007156">
    <property type="term" value="P:homophilic cell adhesion via plasma membrane adhesion molecules"/>
    <property type="evidence" value="ECO:0007669"/>
    <property type="project" value="TreeGrafter"/>
</dbReference>
<dbReference type="GO" id="GO:0030424">
    <property type="term" value="C:axon"/>
    <property type="evidence" value="ECO:0007669"/>
    <property type="project" value="TreeGrafter"/>
</dbReference>
<feature type="region of interest" description="Disordered" evidence="4">
    <location>
        <begin position="1130"/>
        <end position="1149"/>
    </location>
</feature>
<evidence type="ECO:0000259" key="7">
    <source>
        <dbReference type="PROSITE" id="PS50835"/>
    </source>
</evidence>
<feature type="domain" description="Ig-like" evidence="7">
    <location>
        <begin position="423"/>
        <end position="518"/>
    </location>
</feature>
<accession>A0A7R9BV05</accession>
<name>A0A7R9BV05_9CRUS</name>
<feature type="domain" description="Ig-like" evidence="7">
    <location>
        <begin position="220"/>
        <end position="318"/>
    </location>
</feature>
<proteinExistence type="predicted"/>
<feature type="domain" description="Ig-like" evidence="7">
    <location>
        <begin position="661"/>
        <end position="753"/>
    </location>
</feature>
<dbReference type="Proteomes" id="UP000678499">
    <property type="component" value="Unassembled WGS sequence"/>
</dbReference>
<feature type="transmembrane region" description="Helical" evidence="5">
    <location>
        <begin position="772"/>
        <end position="794"/>
    </location>
</feature>
<keyword evidence="1 6" id="KW-0732">Signal</keyword>
<dbReference type="InterPro" id="IPR050958">
    <property type="entry name" value="Cell_Adh-Cytoskel_Orgn"/>
</dbReference>
<reference evidence="8" key="1">
    <citation type="submission" date="2020-11" db="EMBL/GenBank/DDBJ databases">
        <authorList>
            <person name="Tran Van P."/>
        </authorList>
    </citation>
    <scope>NUCLEOTIDE SEQUENCE</scope>
</reference>
<protein>
    <recommendedName>
        <fullName evidence="7">Ig-like domain-containing protein</fullName>
    </recommendedName>
</protein>
<dbReference type="GO" id="GO:0043025">
    <property type="term" value="C:neuronal cell body"/>
    <property type="evidence" value="ECO:0007669"/>
    <property type="project" value="TreeGrafter"/>
</dbReference>
<dbReference type="GO" id="GO:0008046">
    <property type="term" value="F:axon guidance receptor activity"/>
    <property type="evidence" value="ECO:0007669"/>
    <property type="project" value="TreeGrafter"/>
</dbReference>
<keyword evidence="5" id="KW-0812">Transmembrane</keyword>
<gene>
    <name evidence="8" type="ORF">NMOB1V02_LOCUS9367</name>
</gene>
<dbReference type="PANTHER" id="PTHR45080:SF8">
    <property type="entry name" value="IG-LIKE DOMAIN-CONTAINING PROTEIN"/>
    <property type="match status" value="1"/>
</dbReference>
<dbReference type="GO" id="GO:0050808">
    <property type="term" value="P:synapse organization"/>
    <property type="evidence" value="ECO:0007669"/>
    <property type="project" value="TreeGrafter"/>
</dbReference>
<dbReference type="PANTHER" id="PTHR45080">
    <property type="entry name" value="CONTACTIN 5"/>
    <property type="match status" value="1"/>
</dbReference>
<evidence type="ECO:0000256" key="2">
    <source>
        <dbReference type="ARBA" id="ARBA00023157"/>
    </source>
</evidence>
<sequence length="1170" mass="129853">MIPERTATLHASVIATVFFVVLCQLVHGIPPPIMNVTTEMYYEINDGENFYVSCTGIQPIQWTHTMGPSQSVTDGRTTKIRNDYVSVFELENAKYWQTGKIQCGYLNATNVAWIYLYVKHPRYLIANWTEDAIAKLVVDDSTDSLIIPCRPTAHDVHVVLQKDGQNVTVIERVLHLGLHVKSVLLVNGMYRCCPTSVDFGFIGKDCLDIRILRNQPLSNPDISRAPGQSIWFIVDLRMRLQCIVSAEKYVHVEFNWALPRFSTAKNDNRFSTSETYDSDKKEYVSVLTISKTKLTDAGIYTCDVGGGSSPANYSVTVHDGSPVIQKVKAEPWNITVPVGKGVAQWVVDVLAYPPPTLSLIRTRRPDLFRKTDYEIVNNAETEGTVLVQLVGVQLEDFGNYTLKVVTATMSRSITLRVEVTDQPKVETIQFADSGMVPGSFVMVDTKVSIECIASGYPVPEIDWIFRPCETPDECEGSPVHVNEHRTRNKEAIEISRDEEYKIVSTLKLYASESGSYHCGAGFSNFYDEKKFFLRVTDIGGEDGFGVVKRVNDESTWEPLSDRFDAYEGDKIVIKCGASKFNYTNAVAWDYRTSSKGEFKPALPLNWNTSPASSDLSWGLRISLSKAGRAENGEYRCSATNTVKGERNWVAFTMNIVPMEEPAFDGTTNMFKASKAGKPMAIKNGDVLILNCSVSGVPTPNIEWLKDSMRFNETKDHRIFVNGSLLTFSPAIAEKDNGRYSCRARNKAGETEISVDLEVVATSASFGGMGLPGFFVLVTVVGLLVFTVIGACIYARKLRKDKEKLSRLLTEKEAKQFREGELLMIIEYCPLGSLDKYLRKHKVNFKDQFSSVSGLPVPSIRNRSFNSQSTASVVDPMAYVTMGTEQSLRENSVEFNRNRQRMSSASTESCTVRTAVTGVTDLDTDGNGRGGALWAEVYEAERNLDNDRTLSTADLLSWAYNLMHSCWEAAPDQRPSFAALTSDFGALVDPQTKLRLSAMNEKFERHNGELFAEYGDFLANFGMDGGSSGSKSRSRSVTSRGTRYLPEDANGYLIPNPSLRTPSAYVVMGGGDSVRFSRDGEQPPAFYENMNVRSAEPPRVEATVANTNQTPVKPLTGQSYANQLDFSRFLSVPSSEDPGERDAGDGLHEVDPLLVKYNPGYVTSDVPSTDL</sequence>
<evidence type="ECO:0000256" key="3">
    <source>
        <dbReference type="ARBA" id="ARBA00023319"/>
    </source>
</evidence>
<keyword evidence="5" id="KW-0472">Membrane</keyword>
<dbReference type="Gene3D" id="2.60.40.10">
    <property type="entry name" value="Immunoglobulins"/>
    <property type="match status" value="4"/>
</dbReference>
<dbReference type="InterPro" id="IPR013098">
    <property type="entry name" value="Ig_I-set"/>
</dbReference>
<keyword evidence="3" id="KW-0393">Immunoglobulin domain</keyword>
<evidence type="ECO:0000313" key="8">
    <source>
        <dbReference type="EMBL" id="CAD7281730.1"/>
    </source>
</evidence>
<feature type="compositionally biased region" description="Basic and acidic residues" evidence="4">
    <location>
        <begin position="1137"/>
        <end position="1149"/>
    </location>
</feature>
<dbReference type="PROSITE" id="PS50835">
    <property type="entry name" value="IG_LIKE"/>
    <property type="match status" value="4"/>
</dbReference>
<feature type="signal peptide" evidence="6">
    <location>
        <begin position="1"/>
        <end position="28"/>
    </location>
</feature>
<feature type="domain" description="Ig-like" evidence="7">
    <location>
        <begin position="558"/>
        <end position="652"/>
    </location>
</feature>
<dbReference type="EMBL" id="CAJPEX010003129">
    <property type="protein sequence ID" value="CAG0921882.1"/>
    <property type="molecule type" value="Genomic_DNA"/>
</dbReference>
<dbReference type="GO" id="GO:0005886">
    <property type="term" value="C:plasma membrane"/>
    <property type="evidence" value="ECO:0007669"/>
    <property type="project" value="TreeGrafter"/>
</dbReference>